<protein>
    <submittedName>
        <fullName evidence="1">T1SS associated transglutaminase-like cysteine proteinase LapP</fullName>
    </submittedName>
</protein>
<reference evidence="1" key="1">
    <citation type="submission" date="2018-06" db="EMBL/GenBank/DDBJ databases">
        <authorList>
            <person name="Zhirakovskaya E."/>
        </authorList>
    </citation>
    <scope>NUCLEOTIDE SEQUENCE</scope>
</reference>
<organism evidence="1">
    <name type="scientific">hydrothermal vent metagenome</name>
    <dbReference type="NCBI Taxonomy" id="652676"/>
    <lineage>
        <taxon>unclassified sequences</taxon>
        <taxon>metagenomes</taxon>
        <taxon>ecological metagenomes</taxon>
    </lineage>
</organism>
<dbReference type="PANTHER" id="PTHR39327:SF1">
    <property type="entry name" value="BLR5470 PROTEIN"/>
    <property type="match status" value="1"/>
</dbReference>
<dbReference type="EMBL" id="UOGE01000063">
    <property type="protein sequence ID" value="VAX21030.1"/>
    <property type="molecule type" value="Genomic_DNA"/>
</dbReference>
<dbReference type="SUPFAM" id="SSF54001">
    <property type="entry name" value="Cysteine proteinases"/>
    <property type="match status" value="1"/>
</dbReference>
<gene>
    <name evidence="1" type="ORF">MNBD_NITROSPINAE02-481</name>
</gene>
<name>A0A3B1CED9_9ZZZZ</name>
<accession>A0A3B1CED9</accession>
<dbReference type="Pfam" id="PF06035">
    <property type="entry name" value="Peptidase_C93"/>
    <property type="match status" value="1"/>
</dbReference>
<dbReference type="Gene3D" id="3.10.620.30">
    <property type="match status" value="1"/>
</dbReference>
<evidence type="ECO:0000313" key="1">
    <source>
        <dbReference type="EMBL" id="VAX21030.1"/>
    </source>
</evidence>
<dbReference type="PANTHER" id="PTHR39327">
    <property type="match status" value="1"/>
</dbReference>
<dbReference type="InterPro" id="IPR010319">
    <property type="entry name" value="Transglutaminase-like_Cys_pept"/>
</dbReference>
<dbReference type="AlphaFoldDB" id="A0A3B1CED9"/>
<dbReference type="InterPro" id="IPR038765">
    <property type="entry name" value="Papain-like_cys_pep_sf"/>
</dbReference>
<proteinExistence type="predicted"/>
<sequence>MPNVTRNGFVPWRKLYGSLNPGLVGALVVMVFLGLAAAQESGLTKEFLDKVSKQYGGSARERLIEWRELIRKNKNNPELSEKDKLELVNDFFNDEIEFLDDIDHWGKEDYWATPVETLVTQGGDCEDFSIAKYFTLKEMGVPVKKMLITYVKALELDQAHMVLTYYENPASDPLVLDNLIDEIKPGSTRDDLAPVYTFNSDGLWMAKERGRGKKLRGGPQRMIRWRELDSRMKKEGIK</sequence>